<dbReference type="PANTHER" id="PTHR43401:SF3">
    <property type="entry name" value="L-GALACTONATE-5-DEHYDROGENASE"/>
    <property type="match status" value="1"/>
</dbReference>
<name>A0A089NME1_9BACL</name>
<dbReference type="AlphaFoldDB" id="A0A089NME1"/>
<sequence>MKGIICEEIGKFVFREDLPEPELQAGEAIVRIRRIGICGTDLHAYRGNQPYFTYPRVLGHELSGTIEHIGDNPEGLRAGDQVSVIPYLHCGECRACQSGKTNCCQNMRVFGVHLDGGMRERVALPVQNLLKTEGLTLDQAAMLEPLAIGAHAVRRSGLGAYDQVLVIGAGPIGLGVMAMARYAGAKVIAMDVNDERLDFCKEWAQAEHTVSALREPKGQLSKLTGGSFLPHVIDSTGNISSMEGAFGLAGHGGTLTYVGLVKGMITFNDPDFHAREMTVQGSRNATREDFERVLNAIRDGYIDVSRYVSHRSRFEDMIGQFEDWLKPESRVIKALVELD</sequence>
<organism evidence="4 5">
    <name type="scientific">Paenibacillus graminis</name>
    <dbReference type="NCBI Taxonomy" id="189425"/>
    <lineage>
        <taxon>Bacteria</taxon>
        <taxon>Bacillati</taxon>
        <taxon>Bacillota</taxon>
        <taxon>Bacilli</taxon>
        <taxon>Bacillales</taxon>
        <taxon>Paenibacillaceae</taxon>
        <taxon>Paenibacillus</taxon>
    </lineage>
</organism>
<dbReference type="SUPFAM" id="SSF51735">
    <property type="entry name" value="NAD(P)-binding Rossmann-fold domains"/>
    <property type="match status" value="1"/>
</dbReference>
<evidence type="ECO:0000256" key="1">
    <source>
        <dbReference type="ARBA" id="ARBA00023002"/>
    </source>
</evidence>
<dbReference type="SUPFAM" id="SSF50129">
    <property type="entry name" value="GroES-like"/>
    <property type="match status" value="1"/>
</dbReference>
<feature type="domain" description="Alcohol dehydrogenase-like N-terminal" evidence="3">
    <location>
        <begin position="25"/>
        <end position="132"/>
    </location>
</feature>
<dbReference type="Pfam" id="PF00107">
    <property type="entry name" value="ADH_zinc_N"/>
    <property type="match status" value="1"/>
</dbReference>
<reference evidence="4 5" key="1">
    <citation type="submission" date="2014-08" db="EMBL/GenBank/DDBJ databases">
        <title>Comparative genomics of the Paenibacillus odorifer group.</title>
        <authorList>
            <person name="den Bakker H.C."/>
            <person name="Tsai Y.-C."/>
            <person name="Martin N."/>
            <person name="Korlach J."/>
            <person name="Wiedmann M."/>
        </authorList>
    </citation>
    <scope>NUCLEOTIDE SEQUENCE [LARGE SCALE GENOMIC DNA]</scope>
    <source>
        <strain evidence="4 5">DSM 15220</strain>
    </source>
</reference>
<evidence type="ECO:0000259" key="2">
    <source>
        <dbReference type="Pfam" id="PF00107"/>
    </source>
</evidence>
<proteinExistence type="predicted"/>
<dbReference type="EMBL" id="CP009287">
    <property type="protein sequence ID" value="AIQ70224.1"/>
    <property type="molecule type" value="Genomic_DNA"/>
</dbReference>
<feature type="domain" description="Alcohol dehydrogenase-like C-terminal" evidence="2">
    <location>
        <begin position="171"/>
        <end position="297"/>
    </location>
</feature>
<protein>
    <submittedName>
        <fullName evidence="4">Alcohol dehydrogenase</fullName>
    </submittedName>
</protein>
<evidence type="ECO:0000259" key="3">
    <source>
        <dbReference type="Pfam" id="PF08240"/>
    </source>
</evidence>
<dbReference type="CDD" id="cd08261">
    <property type="entry name" value="Zn_ADH7"/>
    <property type="match status" value="1"/>
</dbReference>
<gene>
    <name evidence="4" type="ORF">PGRAT_23155</name>
</gene>
<dbReference type="OrthoDB" id="9777057at2"/>
<dbReference type="InterPro" id="IPR036291">
    <property type="entry name" value="NAD(P)-bd_dom_sf"/>
</dbReference>
<dbReference type="Proteomes" id="UP000029500">
    <property type="component" value="Chromosome"/>
</dbReference>
<keyword evidence="5" id="KW-1185">Reference proteome</keyword>
<dbReference type="HOGENOM" id="CLU_026673_11_0_9"/>
<dbReference type="InterPro" id="IPR013154">
    <property type="entry name" value="ADH-like_N"/>
</dbReference>
<dbReference type="PANTHER" id="PTHR43401">
    <property type="entry name" value="L-THREONINE 3-DEHYDROGENASE"/>
    <property type="match status" value="1"/>
</dbReference>
<dbReference type="RefSeq" id="WP_025705811.1">
    <property type="nucleotide sequence ID" value="NZ_CP009287.1"/>
</dbReference>
<dbReference type="STRING" id="189425.PGRAT_23155"/>
<dbReference type="GO" id="GO:0016491">
    <property type="term" value="F:oxidoreductase activity"/>
    <property type="evidence" value="ECO:0007669"/>
    <property type="project" value="UniProtKB-KW"/>
</dbReference>
<evidence type="ECO:0000313" key="5">
    <source>
        <dbReference type="Proteomes" id="UP000029500"/>
    </source>
</evidence>
<dbReference type="Gene3D" id="3.90.180.10">
    <property type="entry name" value="Medium-chain alcohol dehydrogenases, catalytic domain"/>
    <property type="match status" value="1"/>
</dbReference>
<dbReference type="InterPro" id="IPR011032">
    <property type="entry name" value="GroES-like_sf"/>
</dbReference>
<dbReference type="Pfam" id="PF08240">
    <property type="entry name" value="ADH_N"/>
    <property type="match status" value="1"/>
</dbReference>
<evidence type="ECO:0000313" key="4">
    <source>
        <dbReference type="EMBL" id="AIQ70224.1"/>
    </source>
</evidence>
<accession>A0A089NME1</accession>
<keyword evidence="1" id="KW-0560">Oxidoreductase</keyword>
<dbReference type="Gene3D" id="3.40.50.720">
    <property type="entry name" value="NAD(P)-binding Rossmann-like Domain"/>
    <property type="match status" value="1"/>
</dbReference>
<dbReference type="eggNOG" id="COG1063">
    <property type="taxonomic scope" value="Bacteria"/>
</dbReference>
<dbReference type="InterPro" id="IPR013149">
    <property type="entry name" value="ADH-like_C"/>
</dbReference>
<dbReference type="KEGG" id="pgm:PGRAT_23155"/>
<dbReference type="InterPro" id="IPR050129">
    <property type="entry name" value="Zn_alcohol_dh"/>
</dbReference>